<organism evidence="2 3">
    <name type="scientific">Vibrio panuliri</name>
    <dbReference type="NCBI Taxonomy" id="1381081"/>
    <lineage>
        <taxon>Bacteria</taxon>
        <taxon>Pseudomonadati</taxon>
        <taxon>Pseudomonadota</taxon>
        <taxon>Gammaproteobacteria</taxon>
        <taxon>Vibrionales</taxon>
        <taxon>Vibrionaceae</taxon>
        <taxon>Vibrio</taxon>
    </lineage>
</organism>
<feature type="domain" description="D-glucuronyl C5-epimerase C-terminal" evidence="1">
    <location>
        <begin position="127"/>
        <end position="287"/>
    </location>
</feature>
<dbReference type="Pfam" id="PF06662">
    <property type="entry name" value="C5-epim_C"/>
    <property type="match status" value="1"/>
</dbReference>
<name>A0ABX3FIQ3_9VIBR</name>
<dbReference type="InterPro" id="IPR039721">
    <property type="entry name" value="C5-epimerase"/>
</dbReference>
<reference evidence="2 3" key="1">
    <citation type="submission" date="2016-09" db="EMBL/GenBank/DDBJ databases">
        <title>Genomic Taxonomy of the Vibrionaceae.</title>
        <authorList>
            <person name="Gonzalez-Castillo A."/>
            <person name="Gomez-Gil B."/>
            <person name="Enciso-Ibarra K."/>
        </authorList>
    </citation>
    <scope>NUCLEOTIDE SEQUENCE [LARGE SCALE GENOMIC DNA]</scope>
    <source>
        <strain evidence="2 3">CAIM 1902</strain>
    </source>
</reference>
<comment type="caution">
    <text evidence="2">The sequence shown here is derived from an EMBL/GenBank/DDBJ whole genome shotgun (WGS) entry which is preliminary data.</text>
</comment>
<dbReference type="EMBL" id="MJMH01000144">
    <property type="protein sequence ID" value="OLQ93882.1"/>
    <property type="molecule type" value="Genomic_DNA"/>
</dbReference>
<gene>
    <name evidence="2" type="ORF">BIY20_08045</name>
</gene>
<dbReference type="InterPro" id="IPR008928">
    <property type="entry name" value="6-hairpin_glycosidase_sf"/>
</dbReference>
<dbReference type="Proteomes" id="UP000186039">
    <property type="component" value="Unassembled WGS sequence"/>
</dbReference>
<sequence>MGVFSHGKVVTVLQYFTPMFQDYWHTIYPVTRRVDIANDRFSYFYDISSKAMSFSGRFNDQGIYLFPGYDGKDHIHSLEVAQYTLACWLSWRKTDDVYWLNKAMLHSDWLRENQLDDGRWVISHVNPQYSDLGESWCSGLAQGLAISALIRAYEHTSDISYMNAALKAADFLERDFELGGLKRSIAINDVEGFVYEEYPRDKLSGVLNGHISSVLAIFELSHYEERFKISAEENIENLVKILPLYDINYWSLYSLDGVISSGFYHRLVINQLDALSYYDKRFESYKIKFSSYANNLLFATKALINKIGSKI</sequence>
<dbReference type="PANTHER" id="PTHR13174">
    <property type="entry name" value="D-GLUCURONYL C5-EPIMERASE"/>
    <property type="match status" value="1"/>
</dbReference>
<dbReference type="Gene3D" id="1.50.10.20">
    <property type="match status" value="1"/>
</dbReference>
<protein>
    <recommendedName>
        <fullName evidence="1">D-glucuronyl C5-epimerase C-terminal domain-containing protein</fullName>
    </recommendedName>
</protein>
<dbReference type="RefSeq" id="WP_075714613.1">
    <property type="nucleotide sequence ID" value="NZ_AP019654.1"/>
</dbReference>
<dbReference type="PANTHER" id="PTHR13174:SF3">
    <property type="entry name" value="D-GLUCURONYL C5-EPIMERASE"/>
    <property type="match status" value="1"/>
</dbReference>
<dbReference type="InterPro" id="IPR010598">
    <property type="entry name" value="C5-epim_C"/>
</dbReference>
<proteinExistence type="predicted"/>
<evidence type="ECO:0000313" key="2">
    <source>
        <dbReference type="EMBL" id="OLQ93882.1"/>
    </source>
</evidence>
<keyword evidence="3" id="KW-1185">Reference proteome</keyword>
<evidence type="ECO:0000259" key="1">
    <source>
        <dbReference type="Pfam" id="PF06662"/>
    </source>
</evidence>
<accession>A0ABX3FIQ3</accession>
<evidence type="ECO:0000313" key="3">
    <source>
        <dbReference type="Proteomes" id="UP000186039"/>
    </source>
</evidence>
<dbReference type="SUPFAM" id="SSF48208">
    <property type="entry name" value="Six-hairpin glycosidases"/>
    <property type="match status" value="1"/>
</dbReference>